<evidence type="ECO:0000313" key="2">
    <source>
        <dbReference type="Proteomes" id="UP001230649"/>
    </source>
</evidence>
<sequence length="2005" mass="216368">MASENAEALSAEDLKFDEARFRTANADIAILQWLSTAEKAIDVLDAVRPQLGQLQSSVNPIHEAFQRILVFVPSGNNKDQASATGLPKPGRPIRALVSRCLVKLHRKVEDRSLFDFVQGLMKSVMENNGQVLKHGQDLVYKPVLLRSHGLIAFTKSLHTAGKAVPDQMIKDLSKNLKNGLTDAAYAVQRDSAEAIIALQRCSGFITSISDIEAINHLALRSLDKADHSTRRPLSKLVAYLLTATQEATPFTTDNKGKKSTTAEADGDANDSVTIVKAAADTSPKTLLKPEGMLKLLAAHLNKANTSRRTRNAIFDVYATLFADLGPNWVESNYASIVDHLFTQIVDHPRSNSSRYEVLAVREAVGILLRDVIAIRSLSEQGQSSAIQELTNTWLKKWPALLRGTKAPTEAVLVITLKEVAGLLQQLGTASPAIDENLQEPLTRLLTHPMSSVRLHAAWTLRIYCTTTPLRLPKMLSVLVDALDKDIALISDPTAPKDLAARAIGRAQGIAALVAVIRDRPLYVSHDISSRLMDTAAQILKRSGEHDVSAANIEIQVAWTLITALMTLNTAFVKSHLPSLLVLWRNALPKPTSKDSSVGERGESEWAYLLQVRECTLSSILAFLRSNRELATLDVARRITSLLTNTLNFVNGFATAYAEYLKQLQQQNPNNTAISSTSQTANLAEKECLLRRRVLQCFTMLADSSATESVQPALVQAAVGVLADPDSITIGSSATQTAIQASAGGFTDVWQAADGFGFGVSSYHGGDEKNVTSRGYPNYLNRDDLEVAIESQMSRPILSALENDGTSICGPRSQSLITEIPVPEVVAPTTGVVNVGLDLLAALLHQQTIDVTLQAVTLMTNHLRSPNLERNPGRREAVLFNIILALQMSLKQAVAVGGRRAKETVGSTNVVGVIRGLLQEGILDKEHRNRDAASLAMGYLAIVAGGAYSTSQVQWLVDQVVTNRTPEGRAGTACGLSAIFSNLGGMTAGSMLKTVYSILSSLVLDPHPVVHFYALKSLTEIVDAASLSYSPFVEQTLALSVTVYLADTHEPEGGSLGSSNMRGDLPAYQLVCRLVGAIIGVLGPDLQEESRSQKMCMLLVHEFSEEDDEGMAVEAIRAVQQLLMFAPNQVDIPSLVKLFRSHITSRRVTLRIAAITALYQIVQRDAPLMSKLGGNRLVEDLFSLLDEDPNIDGVREIILSWIQQTSAASPSSWINLCQRIISQSAVSAKTVNKSDNVGFQDDEGQSLDVSSGSAITTGSTARWRTQLFALQCVHEIINSVASSGRPENFDAVLARENGIRSDALLISKVPDLIRLAFSASTATTSEVRLQGLIVLRDVVERFAKSPDPDFDRSFLLEQHQAPIAAALTPSFGSDSSPEVLAAAIQVCAIFVGSGAVQEVSRMGRILRMLTNALARCEDTSSASLGEVEDLSSNASAMVKISALSAWAELRIASASQQFLVAVVQPHKAILNKLWVGALKDYALMRVDSDGSAGSSNIGSLDLSQSGLGKEVLLPHFERAAMHLLEALGLAMSDNEESVLLALQGSQSGTVQPVTDDLIVRTKPLPNFFALYGLAFEAVSKSLGEAASQSRAAASLRAMQNLVRVEYCGTAMFTSSIFDELCTLSYRIAATESASVRTEMVKVMASFANILPRDSNEERVIFFNAAFAAYGTIVRSLEPSEGYESLMVAFFLFNGGHFISHFPRTSADFDDPQHEGLLKEEQATDVIGGILGTFKGLLDQAGHLASDVWGFGKLVHSVLSSVLNNIDDMRQVTFGVSRDSAVRANRADFDRGRQGAQAVLKIKNNMLTAVLVVTTLPSTVPVSLELVEQICCTVGRATSEMNGLAVVAAQCCKALMVSAVKGQVALQQGLNQLIPELVKCVGNIARDADNVKAGDAMYTTAEEVIRILLVLVESTDETNKTQVYMVLLPTLALLLDPENPTAVHTLAINHLLNLATQSPNSFKEATGSLTDTAKEKLETSIRQAVASRQNNSKTTTVKPQISLKSFG</sequence>
<evidence type="ECO:0000313" key="1">
    <source>
        <dbReference type="EMBL" id="KAJ9100058.1"/>
    </source>
</evidence>
<reference evidence="1" key="1">
    <citation type="submission" date="2023-04" db="EMBL/GenBank/DDBJ databases">
        <title>Draft Genome sequencing of Naganishia species isolated from polar environments using Oxford Nanopore Technology.</title>
        <authorList>
            <person name="Leo P."/>
            <person name="Venkateswaran K."/>
        </authorList>
    </citation>
    <scope>NUCLEOTIDE SEQUENCE</scope>
    <source>
        <strain evidence="1">MNA-CCFEE 5262</strain>
    </source>
</reference>
<keyword evidence="2" id="KW-1185">Reference proteome</keyword>
<dbReference type="EMBL" id="JASBWS010000079">
    <property type="protein sequence ID" value="KAJ9100058.1"/>
    <property type="molecule type" value="Genomic_DNA"/>
</dbReference>
<proteinExistence type="predicted"/>
<gene>
    <name evidence="1" type="ORF">QFC20_005582</name>
</gene>
<dbReference type="Proteomes" id="UP001230649">
    <property type="component" value="Unassembled WGS sequence"/>
</dbReference>
<comment type="caution">
    <text evidence="1">The sequence shown here is derived from an EMBL/GenBank/DDBJ whole genome shotgun (WGS) entry which is preliminary data.</text>
</comment>
<organism evidence="1 2">
    <name type="scientific">Naganishia adeliensis</name>
    <dbReference type="NCBI Taxonomy" id="92952"/>
    <lineage>
        <taxon>Eukaryota</taxon>
        <taxon>Fungi</taxon>
        <taxon>Dikarya</taxon>
        <taxon>Basidiomycota</taxon>
        <taxon>Agaricomycotina</taxon>
        <taxon>Tremellomycetes</taxon>
        <taxon>Filobasidiales</taxon>
        <taxon>Filobasidiaceae</taxon>
        <taxon>Naganishia</taxon>
    </lineage>
</organism>
<name>A0ACC2VKY7_9TREE</name>
<accession>A0ACC2VKY7</accession>
<protein>
    <submittedName>
        <fullName evidence="1">Uncharacterized protein</fullName>
    </submittedName>
</protein>